<keyword evidence="3" id="KW-1185">Reference proteome</keyword>
<dbReference type="STRING" id="29529.SAMN04488122_0514"/>
<dbReference type="OrthoDB" id="666743at2"/>
<proteinExistence type="predicted"/>
<gene>
    <name evidence="2" type="ORF">SAMN04488122_0514</name>
</gene>
<organism evidence="2 3">
    <name type="scientific">Chitinophaga arvensicola</name>
    <dbReference type="NCBI Taxonomy" id="29529"/>
    <lineage>
        <taxon>Bacteria</taxon>
        <taxon>Pseudomonadati</taxon>
        <taxon>Bacteroidota</taxon>
        <taxon>Chitinophagia</taxon>
        <taxon>Chitinophagales</taxon>
        <taxon>Chitinophagaceae</taxon>
        <taxon>Chitinophaga</taxon>
    </lineage>
</organism>
<dbReference type="EMBL" id="FOJG01000001">
    <property type="protein sequence ID" value="SEW08210.1"/>
    <property type="molecule type" value="Genomic_DNA"/>
</dbReference>
<reference evidence="3" key="1">
    <citation type="submission" date="2016-10" db="EMBL/GenBank/DDBJ databases">
        <authorList>
            <person name="Varghese N."/>
            <person name="Submissions S."/>
        </authorList>
    </citation>
    <scope>NUCLEOTIDE SEQUENCE [LARGE SCALE GENOMIC DNA]</scope>
    <source>
        <strain evidence="3">DSM 3695</strain>
    </source>
</reference>
<dbReference type="Proteomes" id="UP000199310">
    <property type="component" value="Unassembled WGS sequence"/>
</dbReference>
<dbReference type="RefSeq" id="WP_143059051.1">
    <property type="nucleotide sequence ID" value="NZ_FOJG01000001.1"/>
</dbReference>
<feature type="chain" id="PRO_5011446508" description="Lipid-binding hydrolase" evidence="1">
    <location>
        <begin position="29"/>
        <end position="183"/>
    </location>
</feature>
<evidence type="ECO:0000256" key="1">
    <source>
        <dbReference type="SAM" id="SignalP"/>
    </source>
</evidence>
<evidence type="ECO:0000313" key="3">
    <source>
        <dbReference type="Proteomes" id="UP000199310"/>
    </source>
</evidence>
<accession>A0A1I0P1N9</accession>
<sequence length="183" mass="20209">MKHYTPHTVHALPVMALLCILFLFPACQQDVDGPSISCPGMQMLASIDNRSTPMNFSRSLLFRERTDTGGLKFLSLETVSDSFKIVLNVTDGMYEDAGLLNDSLKLKTYIFSRQQHLSGGLVAMALKNAAGQFDFLTTDSSSVTIRKINLRTQTVSGNFYFTDNAKKIVSSGTFDNACYLSLQ</sequence>
<keyword evidence="1" id="KW-0732">Signal</keyword>
<name>A0A1I0P1N9_9BACT</name>
<evidence type="ECO:0008006" key="4">
    <source>
        <dbReference type="Google" id="ProtNLM"/>
    </source>
</evidence>
<evidence type="ECO:0000313" key="2">
    <source>
        <dbReference type="EMBL" id="SEW08210.1"/>
    </source>
</evidence>
<dbReference type="AlphaFoldDB" id="A0A1I0P1N9"/>
<feature type="signal peptide" evidence="1">
    <location>
        <begin position="1"/>
        <end position="28"/>
    </location>
</feature>
<protein>
    <recommendedName>
        <fullName evidence="4">Lipid-binding hydrolase</fullName>
    </recommendedName>
</protein>